<dbReference type="EMBL" id="AEXC02002470">
    <property type="protein sequence ID" value="KFH04899.1"/>
    <property type="molecule type" value="Genomic_DNA"/>
</dbReference>
<evidence type="ECO:0000313" key="3">
    <source>
        <dbReference type="Proteomes" id="UP000028821"/>
    </source>
</evidence>
<sequence length="148" mass="15460">GVSRGSGPSVFPESRGSSAKCGRRRPPSARTTATAAPATAAVAAAASAPGVCTATSVCGSASPALFPEAWVVAASNQPASGHVVGFSEQRVCAPRESGANPRYRRRHFLKSSRAVWCAFLVCCLVRDGRTFRKHSGRWRGGRCRCGLL</sequence>
<name>A0A086PX17_TOXGO</name>
<organism evidence="2 3">
    <name type="scientific">Toxoplasma gondii MAS</name>
    <dbReference type="NCBI Taxonomy" id="943118"/>
    <lineage>
        <taxon>Eukaryota</taxon>
        <taxon>Sar</taxon>
        <taxon>Alveolata</taxon>
        <taxon>Apicomplexa</taxon>
        <taxon>Conoidasida</taxon>
        <taxon>Coccidia</taxon>
        <taxon>Eucoccidiorida</taxon>
        <taxon>Eimeriorina</taxon>
        <taxon>Sarcocystidae</taxon>
        <taxon>Toxoplasma</taxon>
    </lineage>
</organism>
<comment type="caution">
    <text evidence="2">The sequence shown here is derived from an EMBL/GenBank/DDBJ whole genome shotgun (WGS) entry which is preliminary data.</text>
</comment>
<dbReference type="AlphaFoldDB" id="A0A086PX17"/>
<evidence type="ECO:0000313" key="2">
    <source>
        <dbReference type="EMBL" id="KFH04899.1"/>
    </source>
</evidence>
<reference evidence="2 3" key="1">
    <citation type="submission" date="2014-04" db="EMBL/GenBank/DDBJ databases">
        <authorList>
            <person name="Sibley D."/>
            <person name="Venepally P."/>
            <person name="Karamycheva S."/>
            <person name="Hadjithomas M."/>
            <person name="Khan A."/>
            <person name="Brunk B."/>
            <person name="Roos D."/>
            <person name="Caler E."/>
            <person name="Lorenzi H."/>
        </authorList>
    </citation>
    <scope>NUCLEOTIDE SEQUENCE [LARGE SCALE GENOMIC DNA]</scope>
    <source>
        <strain evidence="2 3">MAS</strain>
    </source>
</reference>
<feature type="region of interest" description="Disordered" evidence="1">
    <location>
        <begin position="1"/>
        <end position="34"/>
    </location>
</feature>
<accession>A0A086PX17</accession>
<feature type="non-terminal residue" evidence="2">
    <location>
        <position position="1"/>
    </location>
</feature>
<dbReference type="Proteomes" id="UP000028821">
    <property type="component" value="Unassembled WGS sequence"/>
</dbReference>
<dbReference type="VEuPathDB" id="ToxoDB:TGMAS_257150B"/>
<feature type="non-terminal residue" evidence="2">
    <location>
        <position position="148"/>
    </location>
</feature>
<evidence type="ECO:0000256" key="1">
    <source>
        <dbReference type="SAM" id="MobiDB-lite"/>
    </source>
</evidence>
<protein>
    <submittedName>
        <fullName evidence="2">NOT2 / NOT3 / NOT5 family protein</fullName>
    </submittedName>
</protein>
<gene>
    <name evidence="2" type="ORF">TGMAS_257150B</name>
</gene>
<proteinExistence type="predicted"/>